<comment type="caution">
    <text evidence="4">The sequence shown here is derived from an EMBL/GenBank/DDBJ whole genome shotgun (WGS) entry which is preliminary data.</text>
</comment>
<dbReference type="PANTHER" id="PTHR10161:SF14">
    <property type="entry name" value="TARTRATE-RESISTANT ACID PHOSPHATASE TYPE 5"/>
    <property type="match status" value="1"/>
</dbReference>
<dbReference type="RefSeq" id="WP_379860696.1">
    <property type="nucleotide sequence ID" value="NZ_JBHMFC010000021.1"/>
</dbReference>
<sequence>MTIKKIHLLIVFFAFQTLFGQDSFIESKKTAGYKGDFIPELQSTKDGFSFLVLGDFGRAGEYYQKEVAKQLGNAALMLDSEFIVSVGDNFYPNGVASVYDEHWKASFNDVYTHPALYIDWYVALGNHDHRGSIQAQIDYSDISRRWNMPATYYSRTFELEDGKKLLLVVMDTNPFIPGYQNNELKYPRLKDQDAELQKQWLIETLDTDDKAVTWKVVVGHHPLYSGGKRKKSQDTIDFEKQFADVFDTYKVDAYICGHEHDLQVIRPKGRYTTQFLSGSGSETRPTGEREGTIFAAAEPGFMSFTLNGKTMLIQSIKAHDNSSEILHSIELKKD</sequence>
<evidence type="ECO:0000256" key="1">
    <source>
        <dbReference type="ARBA" id="ARBA00022729"/>
    </source>
</evidence>
<dbReference type="Pfam" id="PF00149">
    <property type="entry name" value="Metallophos"/>
    <property type="match status" value="1"/>
</dbReference>
<evidence type="ECO:0000259" key="3">
    <source>
        <dbReference type="Pfam" id="PF00149"/>
    </source>
</evidence>
<protein>
    <submittedName>
        <fullName evidence="4">Metallophosphoesterase</fullName>
    </submittedName>
</protein>
<dbReference type="EMBL" id="JBHMFC010000021">
    <property type="protein sequence ID" value="MFB9056510.1"/>
    <property type="molecule type" value="Genomic_DNA"/>
</dbReference>
<proteinExistence type="predicted"/>
<dbReference type="InterPro" id="IPR051558">
    <property type="entry name" value="Metallophosphoesterase_PAP"/>
</dbReference>
<accession>A0ABV5FAQ5</accession>
<evidence type="ECO:0000313" key="5">
    <source>
        <dbReference type="Proteomes" id="UP001589585"/>
    </source>
</evidence>
<evidence type="ECO:0000313" key="4">
    <source>
        <dbReference type="EMBL" id="MFB9056510.1"/>
    </source>
</evidence>
<organism evidence="4 5">
    <name type="scientific">Mariniflexile ostreae</name>
    <dbReference type="NCBI Taxonomy" id="1520892"/>
    <lineage>
        <taxon>Bacteria</taxon>
        <taxon>Pseudomonadati</taxon>
        <taxon>Bacteroidota</taxon>
        <taxon>Flavobacteriia</taxon>
        <taxon>Flavobacteriales</taxon>
        <taxon>Flavobacteriaceae</taxon>
        <taxon>Mariniflexile</taxon>
    </lineage>
</organism>
<dbReference type="InterPro" id="IPR029052">
    <property type="entry name" value="Metallo-depent_PP-like"/>
</dbReference>
<reference evidence="4 5" key="1">
    <citation type="submission" date="2024-09" db="EMBL/GenBank/DDBJ databases">
        <authorList>
            <person name="Sun Q."/>
            <person name="Mori K."/>
        </authorList>
    </citation>
    <scope>NUCLEOTIDE SEQUENCE [LARGE SCALE GENOMIC DNA]</scope>
    <source>
        <strain evidence="4 5">CECT 8622</strain>
    </source>
</reference>
<name>A0ABV5FAQ5_9FLAO</name>
<dbReference type="PANTHER" id="PTHR10161">
    <property type="entry name" value="TARTRATE-RESISTANT ACID PHOSPHATASE TYPE 5"/>
    <property type="match status" value="1"/>
</dbReference>
<dbReference type="InterPro" id="IPR004843">
    <property type="entry name" value="Calcineurin-like_PHP"/>
</dbReference>
<keyword evidence="1" id="KW-0732">Signal</keyword>
<dbReference type="SUPFAM" id="SSF56300">
    <property type="entry name" value="Metallo-dependent phosphatases"/>
    <property type="match status" value="1"/>
</dbReference>
<gene>
    <name evidence="4" type="ORF">ACFFU9_07095</name>
</gene>
<dbReference type="Proteomes" id="UP001589585">
    <property type="component" value="Unassembled WGS sequence"/>
</dbReference>
<keyword evidence="5" id="KW-1185">Reference proteome</keyword>
<feature type="domain" description="Calcineurin-like phosphoesterase" evidence="3">
    <location>
        <begin position="49"/>
        <end position="261"/>
    </location>
</feature>
<dbReference type="Gene3D" id="3.60.21.10">
    <property type="match status" value="1"/>
</dbReference>
<keyword evidence="2" id="KW-0378">Hydrolase</keyword>
<evidence type="ECO:0000256" key="2">
    <source>
        <dbReference type="ARBA" id="ARBA00022801"/>
    </source>
</evidence>